<evidence type="ECO:0000313" key="2">
    <source>
        <dbReference type="Proteomes" id="UP001197741"/>
    </source>
</evidence>
<dbReference type="AlphaFoldDB" id="A0AAW4UDZ9"/>
<evidence type="ECO:0000313" key="1">
    <source>
        <dbReference type="EMBL" id="MCB6959288.1"/>
    </source>
</evidence>
<dbReference type="RefSeq" id="WP_306782609.1">
    <property type="nucleotide sequence ID" value="NZ_JAJCJQ010000001.1"/>
</dbReference>
<organism evidence="1 2">
    <name type="scientific">Agathobacter rectalis</name>
    <dbReference type="NCBI Taxonomy" id="39491"/>
    <lineage>
        <taxon>Bacteria</taxon>
        <taxon>Bacillati</taxon>
        <taxon>Bacillota</taxon>
        <taxon>Clostridia</taxon>
        <taxon>Lachnospirales</taxon>
        <taxon>Lachnospiraceae</taxon>
        <taxon>Agathobacter</taxon>
    </lineage>
</organism>
<protein>
    <submittedName>
        <fullName evidence="1">Uncharacterized protein</fullName>
    </submittedName>
</protein>
<sequence length="270" mass="31360">MSKGTKKQYKQFTINTVEDACLVLKSLIVPVIIDLEKFKMYSDEAEQILKQYNRKTSIPAGVYDSIHDKVLYQQRELLRFLADHQSASFSYIEVRKILVKKKLLKRELLPESNKILNELLDVRNWSFHNVQSMLTADLELAKNSVPEELRESVEIRPMLNPVIIRKVKSYDWKMLEDFVDHNKIREAQFDLILTEMKADYQSLMDELPESSYIITNKGLSREVQYIEYEINDQTPNSAGRNIASLSMGIQKGKYDGTAAAIEKLTMEEKN</sequence>
<proteinExistence type="predicted"/>
<name>A0AAW4UDZ9_9FIRM</name>
<gene>
    <name evidence="1" type="ORF">LIZ82_00050</name>
</gene>
<dbReference type="Proteomes" id="UP001197741">
    <property type="component" value="Unassembled WGS sequence"/>
</dbReference>
<reference evidence="1" key="1">
    <citation type="submission" date="2021-10" db="EMBL/GenBank/DDBJ databases">
        <title>Collection of gut derived symbiotic bacterial strains cultured from healthy donors.</title>
        <authorList>
            <person name="Lin H."/>
            <person name="Littmann E."/>
            <person name="Kohout C."/>
            <person name="Pamer E.G."/>
        </authorList>
    </citation>
    <scope>NUCLEOTIDE SEQUENCE</scope>
    <source>
        <strain evidence="1">DFI.7.28A</strain>
    </source>
</reference>
<dbReference type="EMBL" id="JAJCJQ010000001">
    <property type="protein sequence ID" value="MCB6959288.1"/>
    <property type="molecule type" value="Genomic_DNA"/>
</dbReference>
<comment type="caution">
    <text evidence="1">The sequence shown here is derived from an EMBL/GenBank/DDBJ whole genome shotgun (WGS) entry which is preliminary data.</text>
</comment>
<accession>A0AAW4UDZ9</accession>